<name>A0A926E7H0_9FIRM</name>
<dbReference type="EMBL" id="JACRSV010000010">
    <property type="protein sequence ID" value="MBC8561018.1"/>
    <property type="molecule type" value="Genomic_DNA"/>
</dbReference>
<accession>A0A926E7H0</accession>
<dbReference type="AlphaFoldDB" id="A0A926E7H0"/>
<dbReference type="RefSeq" id="WP_117511035.1">
    <property type="nucleotide sequence ID" value="NZ_JACRSV010000010.1"/>
</dbReference>
<reference evidence="1" key="1">
    <citation type="submission" date="2020-08" db="EMBL/GenBank/DDBJ databases">
        <title>Genome public.</title>
        <authorList>
            <person name="Liu C."/>
            <person name="Sun Q."/>
        </authorList>
    </citation>
    <scope>NUCLEOTIDE SEQUENCE</scope>
    <source>
        <strain evidence="1">NSJ-33</strain>
    </source>
</reference>
<dbReference type="Proteomes" id="UP000610760">
    <property type="component" value="Unassembled WGS sequence"/>
</dbReference>
<keyword evidence="2" id="KW-1185">Reference proteome</keyword>
<evidence type="ECO:0000313" key="2">
    <source>
        <dbReference type="Proteomes" id="UP000610760"/>
    </source>
</evidence>
<organism evidence="1 2">
    <name type="scientific">Fumia xinanensis</name>
    <dbReference type="NCBI Taxonomy" id="2763659"/>
    <lineage>
        <taxon>Bacteria</taxon>
        <taxon>Bacillati</taxon>
        <taxon>Bacillota</taxon>
        <taxon>Clostridia</taxon>
        <taxon>Eubacteriales</taxon>
        <taxon>Oscillospiraceae</taxon>
        <taxon>Fumia</taxon>
    </lineage>
</organism>
<gene>
    <name evidence="1" type="ORF">H8710_13245</name>
</gene>
<proteinExistence type="predicted"/>
<comment type="caution">
    <text evidence="1">The sequence shown here is derived from an EMBL/GenBank/DDBJ whole genome shotgun (WGS) entry which is preliminary data.</text>
</comment>
<protein>
    <submittedName>
        <fullName evidence="1">Uncharacterized protein</fullName>
    </submittedName>
</protein>
<sequence>MRWCYHRESEVIMDKKYIENQYHLAVLDFQTARSEEAQWEARKTMARLEQIAAQEYGFEYADDLHERELGGKRV</sequence>
<evidence type="ECO:0000313" key="1">
    <source>
        <dbReference type="EMBL" id="MBC8561018.1"/>
    </source>
</evidence>